<keyword evidence="2" id="KW-1185">Reference proteome</keyword>
<dbReference type="EMBL" id="JAINDJ010000007">
    <property type="protein sequence ID" value="KAG9442612.1"/>
    <property type="molecule type" value="Genomic_DNA"/>
</dbReference>
<dbReference type="Proteomes" id="UP000825729">
    <property type="component" value="Unassembled WGS sequence"/>
</dbReference>
<evidence type="ECO:0000313" key="1">
    <source>
        <dbReference type="EMBL" id="KAG9442612.1"/>
    </source>
</evidence>
<sequence>MMLQENEEIKLAKQTIKATLFFQRLEHMPTWVQRLRQGSPAYYQLKTIRDAKRHGDLPVSRLKRQTNDNRELIESAFDIETERTVMMWISPNPVNMSLTFASNEHGHFYFHTSTVISSYQNAEQTFSVEFESELTLFFLLASSRDELHGLGIWSSVRSMIQRVLEESTIETCNYA</sequence>
<proteinExistence type="predicted"/>
<protein>
    <submittedName>
        <fullName evidence="1">Uncharacterized protein</fullName>
    </submittedName>
</protein>
<gene>
    <name evidence="1" type="ORF">H6P81_018466</name>
</gene>
<name>A0AAV7E1G9_ARIFI</name>
<dbReference type="AlphaFoldDB" id="A0AAV7E1G9"/>
<organism evidence="1 2">
    <name type="scientific">Aristolochia fimbriata</name>
    <name type="common">White veined hardy Dutchman's pipe vine</name>
    <dbReference type="NCBI Taxonomy" id="158543"/>
    <lineage>
        <taxon>Eukaryota</taxon>
        <taxon>Viridiplantae</taxon>
        <taxon>Streptophyta</taxon>
        <taxon>Embryophyta</taxon>
        <taxon>Tracheophyta</taxon>
        <taxon>Spermatophyta</taxon>
        <taxon>Magnoliopsida</taxon>
        <taxon>Magnoliidae</taxon>
        <taxon>Piperales</taxon>
        <taxon>Aristolochiaceae</taxon>
        <taxon>Aristolochia</taxon>
    </lineage>
</organism>
<accession>A0AAV7E1G9</accession>
<evidence type="ECO:0000313" key="2">
    <source>
        <dbReference type="Proteomes" id="UP000825729"/>
    </source>
</evidence>
<comment type="caution">
    <text evidence="1">The sequence shown here is derived from an EMBL/GenBank/DDBJ whole genome shotgun (WGS) entry which is preliminary data.</text>
</comment>
<reference evidence="1 2" key="1">
    <citation type="submission" date="2021-07" db="EMBL/GenBank/DDBJ databases">
        <title>The Aristolochia fimbriata genome: insights into angiosperm evolution, floral development and chemical biosynthesis.</title>
        <authorList>
            <person name="Jiao Y."/>
        </authorList>
    </citation>
    <scope>NUCLEOTIDE SEQUENCE [LARGE SCALE GENOMIC DNA]</scope>
    <source>
        <strain evidence="1">IBCAS-2021</strain>
        <tissue evidence="1">Leaf</tissue>
    </source>
</reference>